<sequence>MTPDTTAADLRAEQAELSSLCADLSPADWRLPSDFYGWSAWDEVAHLCYFDQTGLQAATDPAGFARDAAALQRRLEAGEEISAIAREAYGHLDGPALLAHWRPLSARLADTLAALDPKARLPWYGPPMSARSFATARLMETWAHGQDVWDVLGRVRPATGRLRHIAHLGVGTYGWTFVNRGLPVPEPVPHVALDAPDGSTWTWGDPASAQSVRGPALDFCLVVTQRRHADDTLLRITDGPARQWMAIAQCFAGEPADGPAPGQRRTAVRA</sequence>
<evidence type="ECO:0000259" key="1">
    <source>
        <dbReference type="Pfam" id="PF11716"/>
    </source>
</evidence>
<dbReference type="GO" id="GO:0046872">
    <property type="term" value="F:metal ion binding"/>
    <property type="evidence" value="ECO:0007669"/>
    <property type="project" value="InterPro"/>
</dbReference>
<dbReference type="InterPro" id="IPR024344">
    <property type="entry name" value="MDMPI_metal-binding"/>
</dbReference>
<comment type="caution">
    <text evidence="2">The sequence shown here is derived from an EMBL/GenBank/DDBJ whole genome shotgun (WGS) entry which is preliminary data.</text>
</comment>
<accession>A0A147GQW3</accession>
<evidence type="ECO:0000313" key="3">
    <source>
        <dbReference type="Proteomes" id="UP000072741"/>
    </source>
</evidence>
<dbReference type="PATRIC" id="fig|433924.3.peg.122"/>
<dbReference type="AlphaFoldDB" id="A0A147GQW3"/>
<proteinExistence type="predicted"/>
<dbReference type="InterPro" id="IPR017518">
    <property type="entry name" value="CHP03084"/>
</dbReference>
<dbReference type="SUPFAM" id="SSF109854">
    <property type="entry name" value="DinB/YfiT-like putative metalloenzymes"/>
    <property type="match status" value="1"/>
</dbReference>
<reference evidence="2 3" key="1">
    <citation type="journal article" date="2016" name="Front. Microbiol.">
        <title>Genomic Resource of Rice Seed Associated Bacteria.</title>
        <authorList>
            <person name="Midha S."/>
            <person name="Bansal K."/>
            <person name="Sharma S."/>
            <person name="Kumar N."/>
            <person name="Patil P.P."/>
            <person name="Chaudhry V."/>
            <person name="Patil P.B."/>
        </authorList>
    </citation>
    <scope>NUCLEOTIDE SEQUENCE [LARGE SCALE GENOMIC DNA]</scope>
    <source>
        <strain evidence="2 3">NS331</strain>
    </source>
</reference>
<dbReference type="Gene3D" id="1.20.120.450">
    <property type="entry name" value="dinb family like domain"/>
    <property type="match status" value="1"/>
</dbReference>
<dbReference type="NCBIfam" id="TIGR03083">
    <property type="entry name" value="maleylpyruvate isomerase family mycothiol-dependent enzyme"/>
    <property type="match status" value="1"/>
</dbReference>
<dbReference type="InterPro" id="IPR017517">
    <property type="entry name" value="Maleyloyr_isom"/>
</dbReference>
<name>A0A147GQW3_9BURK</name>
<protein>
    <recommendedName>
        <fullName evidence="1">Mycothiol-dependent maleylpyruvate isomerase metal-binding domain-containing protein</fullName>
    </recommendedName>
</protein>
<dbReference type="EMBL" id="LDSL01000103">
    <property type="protein sequence ID" value="KTT18367.1"/>
    <property type="molecule type" value="Genomic_DNA"/>
</dbReference>
<dbReference type="NCBIfam" id="TIGR03084">
    <property type="entry name" value="TIGR03084 family metal-binding protein"/>
    <property type="match status" value="1"/>
</dbReference>
<gene>
    <name evidence="2" type="ORF">NS331_16195</name>
</gene>
<dbReference type="RefSeq" id="WP_058642999.1">
    <property type="nucleotide sequence ID" value="NZ_LDSL01000103.1"/>
</dbReference>
<dbReference type="InterPro" id="IPR034660">
    <property type="entry name" value="DinB/YfiT-like"/>
</dbReference>
<organism evidence="2 3">
    <name type="scientific">Pseudacidovorax intermedius</name>
    <dbReference type="NCBI Taxonomy" id="433924"/>
    <lineage>
        <taxon>Bacteria</taxon>
        <taxon>Pseudomonadati</taxon>
        <taxon>Pseudomonadota</taxon>
        <taxon>Betaproteobacteria</taxon>
        <taxon>Burkholderiales</taxon>
        <taxon>Comamonadaceae</taxon>
        <taxon>Pseudacidovorax</taxon>
    </lineage>
</organism>
<feature type="domain" description="Mycothiol-dependent maleylpyruvate isomerase metal-binding" evidence="1">
    <location>
        <begin position="10"/>
        <end position="148"/>
    </location>
</feature>
<keyword evidence="3" id="KW-1185">Reference proteome</keyword>
<evidence type="ECO:0000313" key="2">
    <source>
        <dbReference type="EMBL" id="KTT18367.1"/>
    </source>
</evidence>
<dbReference type="Pfam" id="PF11716">
    <property type="entry name" value="MDMPI_N"/>
    <property type="match status" value="1"/>
</dbReference>
<dbReference type="Proteomes" id="UP000072741">
    <property type="component" value="Unassembled WGS sequence"/>
</dbReference>
<dbReference type="OrthoDB" id="113180at2"/>